<comment type="caution">
    <text evidence="1">The sequence shown here is derived from an EMBL/GenBank/DDBJ whole genome shotgun (WGS) entry which is preliminary data.</text>
</comment>
<proteinExistence type="predicted"/>
<dbReference type="Proteomes" id="UP000256381">
    <property type="component" value="Unassembled WGS sequence"/>
</dbReference>
<evidence type="ECO:0000313" key="2">
    <source>
        <dbReference type="Proteomes" id="UP000256381"/>
    </source>
</evidence>
<gene>
    <name evidence="1" type="ORF">DSJ38_05890</name>
</gene>
<dbReference type="EMBL" id="QTBD01000086">
    <property type="protein sequence ID" value="REQ54902.1"/>
    <property type="molecule type" value="Genomic_DNA"/>
</dbReference>
<reference evidence="1 2" key="1">
    <citation type="journal article" date="2017" name="N. Engl. J. Med.">
        <title>Transmission of Extensively Drug-Resistant Tuberculosis in South Africa.</title>
        <authorList>
            <person name="Shah N.S."/>
            <person name="Auld S.C."/>
            <person name="Brust J.C."/>
            <person name="Mathema B."/>
            <person name="Ismail N."/>
            <person name="Moodley P."/>
            <person name="Mlisana K."/>
            <person name="Allana S."/>
            <person name="Campbell A."/>
            <person name="Mthiyane T."/>
            <person name="Morris N."/>
            <person name="Mpangase P."/>
            <person name="van der Meulen H."/>
            <person name="Omar S.V."/>
            <person name="Brown T.S."/>
            <person name="Narechania A."/>
            <person name="Shaskina E."/>
            <person name="Kapwata T."/>
            <person name="Kreiswirth B."/>
            <person name="Gandhi N.R."/>
        </authorList>
    </citation>
    <scope>NUCLEOTIDE SEQUENCE [LARGE SCALE GENOMIC DNA]</scope>
    <source>
        <strain evidence="1 2">32301_S10</strain>
    </source>
</reference>
<dbReference type="AlphaFoldDB" id="A0AB73YJC2"/>
<protein>
    <submittedName>
        <fullName evidence="1">Uncharacterized protein</fullName>
    </submittedName>
</protein>
<sequence>MHRIRTCSTCAGQAAVQSLMSRAPVAPAAAPERALAWLIESRRREHSVALHQWRSHDLLAG</sequence>
<evidence type="ECO:0000313" key="1">
    <source>
        <dbReference type="EMBL" id="REQ54902.1"/>
    </source>
</evidence>
<organism evidence="1 2">
    <name type="scientific">Mycobacterium tuberculosis</name>
    <dbReference type="NCBI Taxonomy" id="1773"/>
    <lineage>
        <taxon>Bacteria</taxon>
        <taxon>Bacillati</taxon>
        <taxon>Actinomycetota</taxon>
        <taxon>Actinomycetes</taxon>
        <taxon>Mycobacteriales</taxon>
        <taxon>Mycobacteriaceae</taxon>
        <taxon>Mycobacterium</taxon>
        <taxon>Mycobacterium tuberculosis complex</taxon>
    </lineage>
</organism>
<name>A0AB73YJC2_MYCTX</name>
<accession>A0AB73YJC2</accession>